<comment type="caution">
    <text evidence="1">The sequence shown here is derived from an EMBL/GenBank/DDBJ whole genome shotgun (WGS) entry which is preliminary data.</text>
</comment>
<dbReference type="EMBL" id="MLQR01000029">
    <property type="protein sequence ID" value="OIJ13304.1"/>
    <property type="molecule type" value="Genomic_DNA"/>
</dbReference>
<dbReference type="PIRSF" id="PIRSF037260">
    <property type="entry name" value="UPF0223"/>
    <property type="match status" value="1"/>
</dbReference>
<dbReference type="InterPro" id="IPR007920">
    <property type="entry name" value="UPF0223"/>
</dbReference>
<protein>
    <submittedName>
        <fullName evidence="1">Uncharacterized protein</fullName>
    </submittedName>
</protein>
<dbReference type="OrthoDB" id="1649074at2"/>
<dbReference type="InterPro" id="IPR023324">
    <property type="entry name" value="BH2638-like_sf"/>
</dbReference>
<proteinExistence type="predicted"/>
<dbReference type="NCBIfam" id="NF003353">
    <property type="entry name" value="PRK04387.1"/>
    <property type="match status" value="1"/>
</dbReference>
<evidence type="ECO:0000313" key="1">
    <source>
        <dbReference type="EMBL" id="OIJ13304.1"/>
    </source>
</evidence>
<keyword evidence="2" id="KW-1185">Reference proteome</keyword>
<name>A0A1S2LLT2_9BACI</name>
<evidence type="ECO:0000313" key="2">
    <source>
        <dbReference type="Proteomes" id="UP000179524"/>
    </source>
</evidence>
<reference evidence="1 2" key="1">
    <citation type="submission" date="2016-10" db="EMBL/GenBank/DDBJ databases">
        <title>Draft genome sequences of four alkaliphilic bacteria belonging to the Anaerobacillus genus.</title>
        <authorList>
            <person name="Bassil N.M."/>
            <person name="Lloyd J.R."/>
        </authorList>
    </citation>
    <scope>NUCLEOTIDE SEQUENCE [LARGE SCALE GENOMIC DNA]</scope>
    <source>
        <strain evidence="1 2">DSM 18345</strain>
    </source>
</reference>
<dbReference type="Pfam" id="PF05256">
    <property type="entry name" value="UPF0223"/>
    <property type="match status" value="1"/>
</dbReference>
<dbReference type="AlphaFoldDB" id="A0A1S2LLT2"/>
<gene>
    <name evidence="1" type="ORF">BKP37_12455</name>
</gene>
<dbReference type="SUPFAM" id="SSF158504">
    <property type="entry name" value="BH2638-like"/>
    <property type="match status" value="1"/>
</dbReference>
<accession>A0A1S2LLT2</accession>
<dbReference type="Proteomes" id="UP000179524">
    <property type="component" value="Unassembled WGS sequence"/>
</dbReference>
<dbReference type="Gene3D" id="1.10.220.80">
    <property type="entry name" value="BH2638-like"/>
    <property type="match status" value="1"/>
</dbReference>
<sequence>MNINIPISLDWTKDEVIDVVQFFYCIEKAYETGVDRQEFLKSYRRFKEIVPSKSEEKQLFRQFDQESNYSCYQVVKEATSKDVNGKQKIKLGTK</sequence>
<organism evidence="1 2">
    <name type="scientific">Anaerobacillus alkalilacustris</name>
    <dbReference type="NCBI Taxonomy" id="393763"/>
    <lineage>
        <taxon>Bacteria</taxon>
        <taxon>Bacillati</taxon>
        <taxon>Bacillota</taxon>
        <taxon>Bacilli</taxon>
        <taxon>Bacillales</taxon>
        <taxon>Bacillaceae</taxon>
        <taxon>Anaerobacillus</taxon>
    </lineage>
</organism>